<evidence type="ECO:0000256" key="5">
    <source>
        <dbReference type="ARBA" id="ARBA00023014"/>
    </source>
</evidence>
<dbReference type="NCBIfam" id="TIGR01341">
    <property type="entry name" value="aconitase_1"/>
    <property type="match status" value="1"/>
</dbReference>
<evidence type="ECO:0000313" key="10">
    <source>
        <dbReference type="EMBL" id="GAA1516935.1"/>
    </source>
</evidence>
<dbReference type="InterPro" id="IPR044137">
    <property type="entry name" value="AcnA_IRP_Swivel"/>
</dbReference>
<dbReference type="CDD" id="cd01580">
    <property type="entry name" value="AcnA_IRP_Swivel"/>
    <property type="match status" value="1"/>
</dbReference>
<name>A0ABN2AEM9_9ACTN</name>
<gene>
    <name evidence="10" type="primary">acnA</name>
    <name evidence="10" type="ORF">GCM10009827_034720</name>
</gene>
<dbReference type="InterPro" id="IPR036008">
    <property type="entry name" value="Aconitase_4Fe-4S_dom"/>
</dbReference>
<dbReference type="Pfam" id="PF00694">
    <property type="entry name" value="Aconitase_C"/>
    <property type="match status" value="1"/>
</dbReference>
<comment type="function">
    <text evidence="6">Catalyzes the isomerization of citrate to isocitrate via cis-aconitate.</text>
</comment>
<keyword evidence="6" id="KW-0004">4Fe-4S</keyword>
<dbReference type="Gene3D" id="6.10.190.10">
    <property type="match status" value="1"/>
</dbReference>
<protein>
    <recommendedName>
        <fullName evidence="6">Aconitate hydratase</fullName>
        <shortName evidence="6">Aconitase</shortName>
        <ecNumber evidence="6">4.2.1.3</ecNumber>
    </recommendedName>
</protein>
<comment type="catalytic activity">
    <reaction evidence="6">
        <text>citrate = D-threo-isocitrate</text>
        <dbReference type="Rhea" id="RHEA:10336"/>
        <dbReference type="ChEBI" id="CHEBI:15562"/>
        <dbReference type="ChEBI" id="CHEBI:16947"/>
        <dbReference type="EC" id="4.2.1.3"/>
    </reaction>
</comment>
<reference evidence="10 11" key="1">
    <citation type="journal article" date="2019" name="Int. J. Syst. Evol. Microbiol.">
        <title>The Global Catalogue of Microorganisms (GCM) 10K type strain sequencing project: providing services to taxonomists for standard genome sequencing and annotation.</title>
        <authorList>
            <consortium name="The Broad Institute Genomics Platform"/>
            <consortium name="The Broad Institute Genome Sequencing Center for Infectious Disease"/>
            <person name="Wu L."/>
            <person name="Ma J."/>
        </authorList>
    </citation>
    <scope>NUCLEOTIDE SEQUENCE [LARGE SCALE GENOMIC DNA]</scope>
    <source>
        <strain evidence="10 11">JCM 15933</strain>
    </source>
</reference>
<feature type="region of interest" description="Disordered" evidence="7">
    <location>
        <begin position="400"/>
        <end position="446"/>
    </location>
</feature>
<evidence type="ECO:0000259" key="8">
    <source>
        <dbReference type="Pfam" id="PF00330"/>
    </source>
</evidence>
<dbReference type="SUPFAM" id="SSF53732">
    <property type="entry name" value="Aconitase iron-sulfur domain"/>
    <property type="match status" value="1"/>
</dbReference>
<dbReference type="InterPro" id="IPR015931">
    <property type="entry name" value="Acnase/IPM_dHydase_lsu_aba_1/3"/>
</dbReference>
<keyword evidence="5 6" id="KW-0411">Iron-sulfur</keyword>
<evidence type="ECO:0000256" key="1">
    <source>
        <dbReference type="ARBA" id="ARBA00001966"/>
    </source>
</evidence>
<organism evidence="10 11">
    <name type="scientific">Dactylosporangium maewongense</name>
    <dbReference type="NCBI Taxonomy" id="634393"/>
    <lineage>
        <taxon>Bacteria</taxon>
        <taxon>Bacillati</taxon>
        <taxon>Actinomycetota</taxon>
        <taxon>Actinomycetes</taxon>
        <taxon>Micromonosporales</taxon>
        <taxon>Micromonosporaceae</taxon>
        <taxon>Dactylosporangium</taxon>
    </lineage>
</organism>
<dbReference type="RefSeq" id="WP_344502961.1">
    <property type="nucleotide sequence ID" value="NZ_BAAAQD010000006.1"/>
</dbReference>
<dbReference type="Gene3D" id="3.20.19.10">
    <property type="entry name" value="Aconitase, domain 4"/>
    <property type="match status" value="1"/>
</dbReference>
<dbReference type="PRINTS" id="PR00415">
    <property type="entry name" value="ACONITASE"/>
</dbReference>
<evidence type="ECO:0000256" key="4">
    <source>
        <dbReference type="ARBA" id="ARBA00023004"/>
    </source>
</evidence>
<evidence type="ECO:0000256" key="2">
    <source>
        <dbReference type="ARBA" id="ARBA00007185"/>
    </source>
</evidence>
<evidence type="ECO:0000259" key="9">
    <source>
        <dbReference type="Pfam" id="PF00694"/>
    </source>
</evidence>
<dbReference type="CDD" id="cd01586">
    <property type="entry name" value="AcnA_IRP"/>
    <property type="match status" value="1"/>
</dbReference>
<keyword evidence="11" id="KW-1185">Reference proteome</keyword>
<dbReference type="PROSITE" id="PS01244">
    <property type="entry name" value="ACONITASE_2"/>
    <property type="match status" value="1"/>
</dbReference>
<sequence>MASLDTFGAKSQLSVGDASYEIFKVDKVEGAERLPYSLKILLENLLRTEDGANITAEHIRALGGWDATAEPSVEIQFTPARVLMQDFTGVPCVVDLATMREAVVELGGDPTRVNPLAPAELVIDHSVIADLFGRPDAFERNVELEYGRNKERYQFLRWGQTAFNEFKVVPPGTGIVHQVNIEYLAPVVMPRKGQAYPDTVVGTDSHTTMVNGLGVVGWGVGGIEAEAAMLGQPVSMLIPRVVGFKLSGELPEGCTATDLVLVITEKLRKHGVVGKFVEFYGPGVSAVPLANRATIGNMSPEYGSTVAIFPIDDETIKYLRLTGRDEAQVALVEAYAKEQGLWHDPAAEPDYSERLELDLSTIEPSLAGPKRPQDRVPLKSAKPLFRGVLGDYVADGGIEGPADEASAESFPASDPPANHLQANGDKPHDLVSAARGANGRQSKPVKVGDFELDHGAVVIAAITSCTNTSNPQVMIGAGLLARNAVERGLTVKPWVKTTLAPGSKVVTDYYERAGLTAYLDKLGFNLVGYGCTTCIGNSGPLPEAVSAAVNEHDLSVVSVLSGNRNFEGRINPDVKMNYLASPPLVVAYALAGTMDLDLTSEPLGTGSDGQPVYLRDIWPTPKEVEDTIAAAIGSDLYNSRYADVFAGDEQWQSLPTPTGSTFEWDAESTYVRKPPYFEGMATSPAPVSDISGARVLAKLGDSVTTDHISPAGSIKADSPAGKYLAAHDVDRKDFNSYGSRRGNHEVMIRGTFANIRLRNQLAPGTEGGVTVNHLTGEQTTIYDASVAYASSGTPLVILAGKEYGSGSSRDWAAKGTALLGVRTVIAESYERIHRSNLIGMGVLPLQYPQGQNAESLGLTGTETFTVTGVEQLNDGTTPRTVKVTTDTGTEFDAVVRIDTPGEADYYRHGGILQYVLRKMIEA</sequence>
<keyword evidence="6" id="KW-0456">Lyase</keyword>
<dbReference type="InterPro" id="IPR006249">
    <property type="entry name" value="Aconitase/IRP2"/>
</dbReference>
<dbReference type="PROSITE" id="PS00450">
    <property type="entry name" value="ACONITASE_1"/>
    <property type="match status" value="1"/>
</dbReference>
<dbReference type="PANTHER" id="PTHR11670">
    <property type="entry name" value="ACONITASE/IRON-RESPONSIVE ELEMENT FAMILY MEMBER"/>
    <property type="match status" value="1"/>
</dbReference>
<keyword evidence="4 6" id="KW-0408">Iron</keyword>
<accession>A0ABN2AEM9</accession>
<dbReference type="EMBL" id="BAAAQD010000006">
    <property type="protein sequence ID" value="GAA1516935.1"/>
    <property type="molecule type" value="Genomic_DNA"/>
</dbReference>
<dbReference type="InterPro" id="IPR001030">
    <property type="entry name" value="Acoase/IPM_deHydtase_lsu_aba"/>
</dbReference>
<comment type="cofactor">
    <cofactor evidence="1">
        <name>[4Fe-4S] cluster</name>
        <dbReference type="ChEBI" id="CHEBI:49883"/>
    </cofactor>
</comment>
<dbReference type="SUPFAM" id="SSF52016">
    <property type="entry name" value="LeuD/IlvD-like"/>
    <property type="match status" value="1"/>
</dbReference>
<dbReference type="Proteomes" id="UP001501470">
    <property type="component" value="Unassembled WGS sequence"/>
</dbReference>
<dbReference type="Gene3D" id="3.30.499.10">
    <property type="entry name" value="Aconitase, domain 3"/>
    <property type="match status" value="2"/>
</dbReference>
<dbReference type="InterPro" id="IPR015928">
    <property type="entry name" value="Aconitase/3IPM_dehydase_swvl"/>
</dbReference>
<dbReference type="Pfam" id="PF00330">
    <property type="entry name" value="Aconitase"/>
    <property type="match status" value="1"/>
</dbReference>
<evidence type="ECO:0000256" key="3">
    <source>
        <dbReference type="ARBA" id="ARBA00022723"/>
    </source>
</evidence>
<evidence type="ECO:0000313" key="11">
    <source>
        <dbReference type="Proteomes" id="UP001501470"/>
    </source>
</evidence>
<proteinExistence type="inferred from homology"/>
<dbReference type="EC" id="4.2.1.3" evidence="6"/>
<dbReference type="InterPro" id="IPR018136">
    <property type="entry name" value="Aconitase_4Fe-4S_BS"/>
</dbReference>
<dbReference type="NCBIfam" id="NF009520">
    <property type="entry name" value="PRK12881.1"/>
    <property type="match status" value="1"/>
</dbReference>
<keyword evidence="3" id="KW-0479">Metal-binding</keyword>
<evidence type="ECO:0000256" key="6">
    <source>
        <dbReference type="RuleBase" id="RU361275"/>
    </source>
</evidence>
<feature type="domain" description="Aconitase A/isopropylmalate dehydratase small subunit swivel" evidence="9">
    <location>
        <begin position="722"/>
        <end position="849"/>
    </location>
</feature>
<comment type="caution">
    <text evidence="10">The sequence shown here is derived from an EMBL/GenBank/DDBJ whole genome shotgun (WGS) entry which is preliminary data.</text>
</comment>
<evidence type="ECO:0000256" key="7">
    <source>
        <dbReference type="SAM" id="MobiDB-lite"/>
    </source>
</evidence>
<comment type="similarity">
    <text evidence="2 6">Belongs to the aconitase/IPM isomerase family.</text>
</comment>
<dbReference type="NCBIfam" id="NF006757">
    <property type="entry name" value="PRK09277.1"/>
    <property type="match status" value="1"/>
</dbReference>
<feature type="domain" description="Aconitase/3-isopropylmalate dehydratase large subunit alpha/beta/alpha" evidence="8">
    <location>
        <begin position="65"/>
        <end position="592"/>
    </location>
</feature>
<dbReference type="InterPro" id="IPR000573">
    <property type="entry name" value="AconitaseA/IPMdHydase_ssu_swvl"/>
</dbReference>